<feature type="signal peptide" evidence="1">
    <location>
        <begin position="1"/>
        <end position="25"/>
    </location>
</feature>
<name>A0A517YTJ0_9BACT</name>
<feature type="domain" description="PEGA" evidence="2">
    <location>
        <begin position="286"/>
        <end position="336"/>
    </location>
</feature>
<dbReference type="Proteomes" id="UP000317369">
    <property type="component" value="Chromosome"/>
</dbReference>
<reference evidence="3 4" key="1">
    <citation type="submission" date="2019-02" db="EMBL/GenBank/DDBJ databases">
        <title>Deep-cultivation of Planctomycetes and their phenomic and genomic characterization uncovers novel biology.</title>
        <authorList>
            <person name="Wiegand S."/>
            <person name="Jogler M."/>
            <person name="Boedeker C."/>
            <person name="Pinto D."/>
            <person name="Vollmers J."/>
            <person name="Rivas-Marin E."/>
            <person name="Kohn T."/>
            <person name="Peeters S.H."/>
            <person name="Heuer A."/>
            <person name="Rast P."/>
            <person name="Oberbeckmann S."/>
            <person name="Bunk B."/>
            <person name="Jeske O."/>
            <person name="Meyerdierks A."/>
            <person name="Storesund J.E."/>
            <person name="Kallscheuer N."/>
            <person name="Luecker S."/>
            <person name="Lage O.M."/>
            <person name="Pohl T."/>
            <person name="Merkel B.J."/>
            <person name="Hornburger P."/>
            <person name="Mueller R.-W."/>
            <person name="Bruemmer F."/>
            <person name="Labrenz M."/>
            <person name="Spormann A.M."/>
            <person name="Op den Camp H."/>
            <person name="Overmann J."/>
            <person name="Amann R."/>
            <person name="Jetten M.S.M."/>
            <person name="Mascher T."/>
            <person name="Medema M.H."/>
            <person name="Devos D.P."/>
            <person name="Kaster A.-K."/>
            <person name="Ovreas L."/>
            <person name="Rohde M."/>
            <person name="Galperin M.Y."/>
            <person name="Jogler C."/>
        </authorList>
    </citation>
    <scope>NUCLEOTIDE SEQUENCE [LARGE SCALE GENOMIC DNA]</scope>
    <source>
        <strain evidence="3 4">KS4</strain>
    </source>
</reference>
<evidence type="ECO:0000256" key="1">
    <source>
        <dbReference type="SAM" id="SignalP"/>
    </source>
</evidence>
<dbReference type="KEGG" id="pcor:KS4_15960"/>
<proteinExistence type="predicted"/>
<protein>
    <submittedName>
        <fullName evidence="3">PEGA domain protein</fullName>
    </submittedName>
</protein>
<keyword evidence="1" id="KW-0732">Signal</keyword>
<dbReference type="OrthoDB" id="258424at2"/>
<gene>
    <name evidence="3" type="ORF">KS4_15960</name>
</gene>
<organism evidence="3 4">
    <name type="scientific">Poriferisphaera corsica</name>
    <dbReference type="NCBI Taxonomy" id="2528020"/>
    <lineage>
        <taxon>Bacteria</taxon>
        <taxon>Pseudomonadati</taxon>
        <taxon>Planctomycetota</taxon>
        <taxon>Phycisphaerae</taxon>
        <taxon>Phycisphaerales</taxon>
        <taxon>Phycisphaeraceae</taxon>
        <taxon>Poriferisphaera</taxon>
    </lineage>
</organism>
<evidence type="ECO:0000313" key="3">
    <source>
        <dbReference type="EMBL" id="QDU33546.1"/>
    </source>
</evidence>
<keyword evidence="4" id="KW-1185">Reference proteome</keyword>
<sequence length="430" mass="47351" precursor="true">MNKQIPVMCWIYALVMTCIPALSHAQTITKVREKVTTVTTTRVVEEEVIEEQPQARTVAIFVKNRAGKNFEDKLGAFESMIVGDITDMGFQTISPEDTAFALQSFAGTEDGKEIKPTELDQHLKNKSSAIRLSQMLNADYLFIASISTYGQNNQHLKRADLGIDRFVTNYKLRVSYKILDGNDGKSLTAGNVDASKQTQQSDSLQSIDSDVINTLIAEASQSLASKMKIKGATLTVADVKLNTDLPTIVVKPSIQGLRVPDITVDKNGQYQIGTNTLPLQAIDVDVELDGAIIGTAPGKLQASPGLHTIKVHHPNFKTWERVINIRPGMTLNVPLVMTDQANVKMKEMSAFLAQLKANQSLSDAQAEKIKGFAQMLHQSGYRIDQHSDTTVEKKINIDKKSDVKIDTDLAPTITQNNIERQNTTGSVWPQ</sequence>
<dbReference type="InterPro" id="IPR013229">
    <property type="entry name" value="PEGA"/>
</dbReference>
<dbReference type="AlphaFoldDB" id="A0A517YTJ0"/>
<feature type="chain" id="PRO_5021861365" evidence="1">
    <location>
        <begin position="26"/>
        <end position="430"/>
    </location>
</feature>
<evidence type="ECO:0000259" key="2">
    <source>
        <dbReference type="Pfam" id="PF08308"/>
    </source>
</evidence>
<dbReference type="Pfam" id="PF08308">
    <property type="entry name" value="PEGA"/>
    <property type="match status" value="1"/>
</dbReference>
<dbReference type="EMBL" id="CP036425">
    <property type="protein sequence ID" value="QDU33546.1"/>
    <property type="molecule type" value="Genomic_DNA"/>
</dbReference>
<accession>A0A517YTJ0</accession>
<evidence type="ECO:0000313" key="4">
    <source>
        <dbReference type="Proteomes" id="UP000317369"/>
    </source>
</evidence>
<dbReference type="Gene3D" id="3.40.50.10610">
    <property type="entry name" value="ABC-type transport auxiliary lipoprotein component"/>
    <property type="match status" value="1"/>
</dbReference>